<dbReference type="EMBL" id="CP144108">
    <property type="protein sequence ID" value="WWC92724.1"/>
    <property type="molecule type" value="Genomic_DNA"/>
</dbReference>
<organism evidence="2 3">
    <name type="scientific">Kwoniella dendrophila CBS 6074</name>
    <dbReference type="NCBI Taxonomy" id="1295534"/>
    <lineage>
        <taxon>Eukaryota</taxon>
        <taxon>Fungi</taxon>
        <taxon>Dikarya</taxon>
        <taxon>Basidiomycota</taxon>
        <taxon>Agaricomycotina</taxon>
        <taxon>Tremellomycetes</taxon>
        <taxon>Tremellales</taxon>
        <taxon>Cryptococcaceae</taxon>
        <taxon>Kwoniella</taxon>
    </lineage>
</organism>
<dbReference type="GeneID" id="91098351"/>
<sequence length="288" mass="33442">MDNQLLAGDLNSLESLSADELETFVREFEFNSKFCDGQNEDDGGDEDKDEDALKLTSLQSLSPTDCLEFVQNFTFEPNNNDGRKIDDMDPYANNNTRDNRLSSPNTQQIAGQSSGASKSQQNNRDRFWINDKIRKRFAEMHYYAWMKYKYKQHARPTTTSVSILKADEEATIDINDKETLDNIVDSTRVRQTENRDANKVTISTLLECKYRDDILVYTLSNFNPSSIEHAEHRTIYNLRITRKETTSVVHVQKHTERLRKVQPPDTDTDERTRGGHQEKTFRLRKLKD</sequence>
<keyword evidence="3" id="KW-1185">Reference proteome</keyword>
<protein>
    <recommendedName>
        <fullName evidence="4">ASX DEUBAD domain-containing protein</fullName>
    </recommendedName>
</protein>
<accession>A0AAX4K6G7</accession>
<evidence type="ECO:0000256" key="1">
    <source>
        <dbReference type="SAM" id="MobiDB-lite"/>
    </source>
</evidence>
<name>A0AAX4K6G7_9TREE</name>
<gene>
    <name evidence="2" type="ORF">L201_007683</name>
</gene>
<evidence type="ECO:0008006" key="4">
    <source>
        <dbReference type="Google" id="ProtNLM"/>
    </source>
</evidence>
<dbReference type="AlphaFoldDB" id="A0AAX4K6G7"/>
<feature type="region of interest" description="Disordered" evidence="1">
    <location>
        <begin position="78"/>
        <end position="125"/>
    </location>
</feature>
<dbReference type="RefSeq" id="XP_066079486.1">
    <property type="nucleotide sequence ID" value="XM_066223389.1"/>
</dbReference>
<feature type="compositionally biased region" description="Low complexity" evidence="1">
    <location>
        <begin position="107"/>
        <end position="121"/>
    </location>
</feature>
<reference evidence="2 3" key="1">
    <citation type="submission" date="2024-01" db="EMBL/GenBank/DDBJ databases">
        <title>Comparative genomics of Cryptococcus and Kwoniella reveals pathogenesis evolution and contrasting modes of karyotype evolution via chromosome fusion or intercentromeric recombination.</title>
        <authorList>
            <person name="Coelho M.A."/>
            <person name="David-Palma M."/>
            <person name="Shea T."/>
            <person name="Bowers K."/>
            <person name="McGinley-Smith S."/>
            <person name="Mohammad A.W."/>
            <person name="Gnirke A."/>
            <person name="Yurkov A.M."/>
            <person name="Nowrousian M."/>
            <person name="Sun S."/>
            <person name="Cuomo C.A."/>
            <person name="Heitman J."/>
        </authorList>
    </citation>
    <scope>NUCLEOTIDE SEQUENCE [LARGE SCALE GENOMIC DNA]</scope>
    <source>
        <strain evidence="2 3">CBS 6074</strain>
    </source>
</reference>
<evidence type="ECO:0000313" key="3">
    <source>
        <dbReference type="Proteomes" id="UP001355207"/>
    </source>
</evidence>
<feature type="region of interest" description="Disordered" evidence="1">
    <location>
        <begin position="254"/>
        <end position="288"/>
    </location>
</feature>
<evidence type="ECO:0000313" key="2">
    <source>
        <dbReference type="EMBL" id="WWC92724.1"/>
    </source>
</evidence>
<dbReference type="Proteomes" id="UP001355207">
    <property type="component" value="Chromosome 11"/>
</dbReference>
<proteinExistence type="predicted"/>
<feature type="compositionally biased region" description="Basic and acidic residues" evidence="1">
    <location>
        <begin position="269"/>
        <end position="281"/>
    </location>
</feature>
<feature type="compositionally biased region" description="Polar residues" evidence="1">
    <location>
        <begin position="92"/>
        <end position="106"/>
    </location>
</feature>